<reference evidence="9 10" key="1">
    <citation type="submission" date="2020-02" db="EMBL/GenBank/DDBJ databases">
        <authorList>
            <person name="Li X.-J."/>
            <person name="Feng X.-M."/>
        </authorList>
    </citation>
    <scope>NUCLEOTIDE SEQUENCE [LARGE SCALE GENOMIC DNA]</scope>
    <source>
        <strain evidence="9 10">CGMCC 4.7225</strain>
    </source>
</reference>
<dbReference type="InterPro" id="IPR036388">
    <property type="entry name" value="WH-like_DNA-bd_sf"/>
</dbReference>
<dbReference type="NCBIfam" id="NF002964">
    <property type="entry name" value="PRK03635.1"/>
    <property type="match status" value="1"/>
</dbReference>
<comment type="similarity">
    <text evidence="1">Belongs to the LysR transcriptional regulatory family.</text>
</comment>
<dbReference type="InterPro" id="IPR000847">
    <property type="entry name" value="LysR_HTH_N"/>
</dbReference>
<accession>A0A6N9YPE4</accession>
<dbReference type="InterPro" id="IPR005119">
    <property type="entry name" value="LysR_subst-bd"/>
</dbReference>
<evidence type="ECO:0000256" key="3">
    <source>
        <dbReference type="ARBA" id="ARBA00023015"/>
    </source>
</evidence>
<evidence type="ECO:0000256" key="6">
    <source>
        <dbReference type="ARBA" id="ARBA00023163"/>
    </source>
</evidence>
<dbReference type="AlphaFoldDB" id="A0A6N9YPE4"/>
<sequence>MGYEGGSRGTGLGLGIDLAHLAAFAAVVDEGSFEAAARELHVTPSAISQRIKSLEARMGRILVRRAKPCRPTEAGQVLVRLAGQTALLQREALADLAGGPPAPATGLRMQMAVNADSLATWFLPALATLASGYPATFDIRQEDQDHSVALLRDGSVMAAVTAEPRAVQGCRVEPLGAMRYLAVASPSFRDRYLGPGLSPDRLSAAPMLVFNRKDALQQRFLARLAGRELDPPVTFLPSSHGFAEAARLGLAWGMVPEQMVRDGLDRGDLAEIAPGAFLDVPLYWQRWRLDSPALAALTAAVTQAAAASLRR</sequence>
<dbReference type="SUPFAM" id="SSF53850">
    <property type="entry name" value="Periplasmic binding protein-like II"/>
    <property type="match status" value="1"/>
</dbReference>
<dbReference type="Pfam" id="PF00126">
    <property type="entry name" value="HTH_1"/>
    <property type="match status" value="1"/>
</dbReference>
<dbReference type="GO" id="GO:0003700">
    <property type="term" value="F:DNA-binding transcription factor activity"/>
    <property type="evidence" value="ECO:0007669"/>
    <property type="project" value="InterPro"/>
</dbReference>
<feature type="domain" description="HTH lysR-type" evidence="8">
    <location>
        <begin position="16"/>
        <end position="72"/>
    </location>
</feature>
<dbReference type="PANTHER" id="PTHR30579">
    <property type="entry name" value="TRANSCRIPTIONAL REGULATOR"/>
    <property type="match status" value="1"/>
</dbReference>
<comment type="caution">
    <text evidence="9">The sequence shown here is derived from an EMBL/GenBank/DDBJ whole genome shotgun (WGS) entry which is preliminary data.</text>
</comment>
<dbReference type="Gene3D" id="3.40.190.290">
    <property type="match status" value="1"/>
</dbReference>
<dbReference type="Gene3D" id="1.10.10.10">
    <property type="entry name" value="Winged helix-like DNA-binding domain superfamily/Winged helix DNA-binding domain"/>
    <property type="match status" value="1"/>
</dbReference>
<keyword evidence="2" id="KW-0678">Repressor</keyword>
<organism evidence="9 10">
    <name type="scientific">Phytoactinopolyspora alkaliphila</name>
    <dbReference type="NCBI Taxonomy" id="1783498"/>
    <lineage>
        <taxon>Bacteria</taxon>
        <taxon>Bacillati</taxon>
        <taxon>Actinomycetota</taxon>
        <taxon>Actinomycetes</taxon>
        <taxon>Jiangellales</taxon>
        <taxon>Jiangellaceae</taxon>
        <taxon>Phytoactinopolyspora</taxon>
    </lineage>
</organism>
<evidence type="ECO:0000313" key="9">
    <source>
        <dbReference type="EMBL" id="NED96916.1"/>
    </source>
</evidence>
<evidence type="ECO:0000256" key="1">
    <source>
        <dbReference type="ARBA" id="ARBA00009437"/>
    </source>
</evidence>
<dbReference type="PROSITE" id="PS50931">
    <property type="entry name" value="HTH_LYSR"/>
    <property type="match status" value="1"/>
</dbReference>
<evidence type="ECO:0000259" key="8">
    <source>
        <dbReference type="PROSITE" id="PS50931"/>
    </source>
</evidence>
<dbReference type="Pfam" id="PF03466">
    <property type="entry name" value="LysR_substrate"/>
    <property type="match status" value="1"/>
</dbReference>
<keyword evidence="10" id="KW-1185">Reference proteome</keyword>
<dbReference type="NCBIfam" id="TIGR03298">
    <property type="entry name" value="argP"/>
    <property type="match status" value="1"/>
</dbReference>
<dbReference type="GO" id="GO:0003677">
    <property type="term" value="F:DNA binding"/>
    <property type="evidence" value="ECO:0007669"/>
    <property type="project" value="UniProtKB-KW"/>
</dbReference>
<evidence type="ECO:0000256" key="2">
    <source>
        <dbReference type="ARBA" id="ARBA00022491"/>
    </source>
</evidence>
<evidence type="ECO:0000256" key="7">
    <source>
        <dbReference type="ARBA" id="ARBA00074218"/>
    </source>
</evidence>
<keyword evidence="4" id="KW-0238">DNA-binding</keyword>
<dbReference type="InterPro" id="IPR017685">
    <property type="entry name" value="ArgP"/>
</dbReference>
<gene>
    <name evidence="9" type="ORF">G1H11_16540</name>
</gene>
<dbReference type="PANTHER" id="PTHR30579:SF2">
    <property type="entry name" value="HTH-TYPE TRANSCRIPTIONAL REGULATOR ARGP"/>
    <property type="match status" value="1"/>
</dbReference>
<dbReference type="RefSeq" id="WP_163819686.1">
    <property type="nucleotide sequence ID" value="NZ_JAAGOB010000008.1"/>
</dbReference>
<proteinExistence type="inferred from homology"/>
<dbReference type="EMBL" id="JAAGOB010000008">
    <property type="protein sequence ID" value="NED96916.1"/>
    <property type="molecule type" value="Genomic_DNA"/>
</dbReference>
<keyword evidence="5" id="KW-0010">Activator</keyword>
<evidence type="ECO:0000256" key="5">
    <source>
        <dbReference type="ARBA" id="ARBA00023159"/>
    </source>
</evidence>
<evidence type="ECO:0000256" key="4">
    <source>
        <dbReference type="ARBA" id="ARBA00023125"/>
    </source>
</evidence>
<dbReference type="InterPro" id="IPR050176">
    <property type="entry name" value="LTTR"/>
</dbReference>
<dbReference type="Proteomes" id="UP000469185">
    <property type="component" value="Unassembled WGS sequence"/>
</dbReference>
<dbReference type="SUPFAM" id="SSF46785">
    <property type="entry name" value="Winged helix' DNA-binding domain"/>
    <property type="match status" value="1"/>
</dbReference>
<dbReference type="NCBIfam" id="NF009888">
    <property type="entry name" value="PRK13348.1"/>
    <property type="match status" value="1"/>
</dbReference>
<keyword evidence="3" id="KW-0805">Transcription regulation</keyword>
<dbReference type="FunFam" id="1.10.10.10:FF:000456">
    <property type="entry name" value="LysR family transcriptional regulator ArgP"/>
    <property type="match status" value="1"/>
</dbReference>
<keyword evidence="6" id="KW-0804">Transcription</keyword>
<name>A0A6N9YPE4_9ACTN</name>
<protein>
    <recommendedName>
        <fullName evidence="7">HTH-type transcriptional regulator LysG</fullName>
    </recommendedName>
</protein>
<evidence type="ECO:0000313" key="10">
    <source>
        <dbReference type="Proteomes" id="UP000469185"/>
    </source>
</evidence>
<dbReference type="InterPro" id="IPR036390">
    <property type="entry name" value="WH_DNA-bd_sf"/>
</dbReference>